<feature type="compositionally biased region" description="Low complexity" evidence="1">
    <location>
        <begin position="137"/>
        <end position="177"/>
    </location>
</feature>
<protein>
    <submittedName>
        <fullName evidence="3">Uncharacterized protein</fullName>
    </submittedName>
</protein>
<evidence type="ECO:0000313" key="3">
    <source>
        <dbReference type="EMBL" id="MBB4765519.1"/>
    </source>
</evidence>
<keyword evidence="2" id="KW-0472">Membrane</keyword>
<feature type="compositionally biased region" description="Low complexity" evidence="1">
    <location>
        <begin position="209"/>
        <end position="238"/>
    </location>
</feature>
<comment type="caution">
    <text evidence="3">The sequence shown here is derived from an EMBL/GenBank/DDBJ whole genome shotgun (WGS) entry which is preliminary data.</text>
</comment>
<reference evidence="3 4" key="1">
    <citation type="submission" date="2020-08" db="EMBL/GenBank/DDBJ databases">
        <title>Sequencing the genomes of 1000 actinobacteria strains.</title>
        <authorList>
            <person name="Klenk H.-P."/>
        </authorList>
    </citation>
    <scope>NUCLEOTIDE SEQUENCE [LARGE SCALE GENOMIC DNA]</scope>
    <source>
        <strain evidence="3 4">DSM 43149</strain>
    </source>
</reference>
<dbReference type="AlphaFoldDB" id="A0A7W7I314"/>
<accession>A0A7W7I314</accession>
<organism evidence="3 4">
    <name type="scientific">Actinoplanes digitatis</name>
    <dbReference type="NCBI Taxonomy" id="1868"/>
    <lineage>
        <taxon>Bacteria</taxon>
        <taxon>Bacillati</taxon>
        <taxon>Actinomycetota</taxon>
        <taxon>Actinomycetes</taxon>
        <taxon>Micromonosporales</taxon>
        <taxon>Micromonosporaceae</taxon>
        <taxon>Actinoplanes</taxon>
    </lineage>
</organism>
<keyword evidence="4" id="KW-1185">Reference proteome</keyword>
<feature type="transmembrane region" description="Helical" evidence="2">
    <location>
        <begin position="76"/>
        <end position="97"/>
    </location>
</feature>
<name>A0A7W7I314_9ACTN</name>
<dbReference type="Proteomes" id="UP000578112">
    <property type="component" value="Unassembled WGS sequence"/>
</dbReference>
<gene>
    <name evidence="3" type="ORF">BJ971_006075</name>
</gene>
<dbReference type="EMBL" id="JACHNH010000001">
    <property type="protein sequence ID" value="MBB4765519.1"/>
    <property type="molecule type" value="Genomic_DNA"/>
</dbReference>
<proteinExistence type="predicted"/>
<dbReference type="RefSeq" id="WP_184996561.1">
    <property type="nucleotide sequence ID" value="NZ_BOMK01000022.1"/>
</dbReference>
<feature type="compositionally biased region" description="Pro residues" evidence="1">
    <location>
        <begin position="195"/>
        <end position="208"/>
    </location>
</feature>
<feature type="region of interest" description="Disordered" evidence="1">
    <location>
        <begin position="115"/>
        <end position="258"/>
    </location>
</feature>
<feature type="region of interest" description="Disordered" evidence="1">
    <location>
        <begin position="26"/>
        <end position="46"/>
    </location>
</feature>
<evidence type="ECO:0000313" key="4">
    <source>
        <dbReference type="Proteomes" id="UP000578112"/>
    </source>
</evidence>
<keyword evidence="2" id="KW-0812">Transmembrane</keyword>
<evidence type="ECO:0000256" key="1">
    <source>
        <dbReference type="SAM" id="MobiDB-lite"/>
    </source>
</evidence>
<keyword evidence="2" id="KW-1133">Transmembrane helix</keyword>
<sequence>MTLWRRARNEVTGAWRSVRYDLGRRGPDTGKAAAVPDTAPGYQDVTSTGMSTFGGLGTGGLRTSYGDEVVPRPRRLAAVAAFGALAVAGAAGSYYAVVTGIDALVADRPAGAEPYPLAARAPQDSEGDQSNSGLGRGVVAAPAGPAPATTAPGTVRILPPAGGAAARRPATAPRLRTTVGSVTPATRPTDCCLIPPVPTPTAPVPTPQSPSATASPSASASESAPPSEEPTTTASPTPSGEPDGMDERRSRPRRAHRH</sequence>
<evidence type="ECO:0000256" key="2">
    <source>
        <dbReference type="SAM" id="Phobius"/>
    </source>
</evidence>